<organism evidence="5 6">
    <name type="scientific">Pleodorina starrii</name>
    <dbReference type="NCBI Taxonomy" id="330485"/>
    <lineage>
        <taxon>Eukaryota</taxon>
        <taxon>Viridiplantae</taxon>
        <taxon>Chlorophyta</taxon>
        <taxon>core chlorophytes</taxon>
        <taxon>Chlorophyceae</taxon>
        <taxon>CS clade</taxon>
        <taxon>Chlamydomonadales</taxon>
        <taxon>Volvocaceae</taxon>
        <taxon>Pleodorina</taxon>
    </lineage>
</organism>
<feature type="region of interest" description="Disordered" evidence="4">
    <location>
        <begin position="128"/>
        <end position="151"/>
    </location>
</feature>
<name>A0A9W6F740_9CHLO</name>
<evidence type="ECO:0000313" key="5">
    <source>
        <dbReference type="EMBL" id="GLC58917.1"/>
    </source>
</evidence>
<protein>
    <recommendedName>
        <fullName evidence="2">Autophagy-related protein 101</fullName>
    </recommendedName>
</protein>
<evidence type="ECO:0000256" key="2">
    <source>
        <dbReference type="ARBA" id="ARBA00018874"/>
    </source>
</evidence>
<dbReference type="EMBL" id="BRXU01000025">
    <property type="protein sequence ID" value="GLC58917.1"/>
    <property type="molecule type" value="Genomic_DNA"/>
</dbReference>
<evidence type="ECO:0000313" key="6">
    <source>
        <dbReference type="Proteomes" id="UP001165080"/>
    </source>
</evidence>
<dbReference type="PANTHER" id="PTHR13292">
    <property type="entry name" value="AUTOPHAGY-RELATED PROTEIN 101"/>
    <property type="match status" value="1"/>
</dbReference>
<dbReference type="InterPro" id="IPR012445">
    <property type="entry name" value="ATG101"/>
</dbReference>
<keyword evidence="3" id="KW-0072">Autophagy</keyword>
<comment type="similarity">
    <text evidence="1">Belongs to the ATG101 family.</text>
</comment>
<dbReference type="AlphaFoldDB" id="A0A9W6F740"/>
<dbReference type="GO" id="GO:0000407">
    <property type="term" value="C:phagophore assembly site"/>
    <property type="evidence" value="ECO:0007669"/>
    <property type="project" value="TreeGrafter"/>
</dbReference>
<evidence type="ECO:0000256" key="3">
    <source>
        <dbReference type="ARBA" id="ARBA00023006"/>
    </source>
</evidence>
<gene>
    <name evidence="5" type="primary">PLEST004428</name>
    <name evidence="5" type="ORF">PLESTB_001417200</name>
</gene>
<evidence type="ECO:0000256" key="1">
    <source>
        <dbReference type="ARBA" id="ARBA00007130"/>
    </source>
</evidence>
<dbReference type="GO" id="GO:0000045">
    <property type="term" value="P:autophagosome assembly"/>
    <property type="evidence" value="ECO:0007669"/>
    <property type="project" value="TreeGrafter"/>
</dbReference>
<keyword evidence="6" id="KW-1185">Reference proteome</keyword>
<dbReference type="GO" id="GO:0019901">
    <property type="term" value="F:protein kinase binding"/>
    <property type="evidence" value="ECO:0007669"/>
    <property type="project" value="TreeGrafter"/>
</dbReference>
<sequence>MANCETHNLPVLELESHQIREALRCVLHTIIFNRALGYVIPKDVDSELFDITYVQCGDPGVEAKVESRISDFCTQVEKKPAELHQLQLSFYETRRKQAWFGTQDERLYWETWVISVLVLQPDIGLQQQGPQAGAPTSAGAAAAPGQQTQTQQQQAQAQAASQVRAARQARLQSALEEQLGIVVRRVNDRRDHIPPVLSASAVTFPFDISISGSSTRGSLQGGLQAVGKMLMKATPPPVLG</sequence>
<accession>A0A9W6F740</accession>
<comment type="caution">
    <text evidence="5">The sequence shown here is derived from an EMBL/GenBank/DDBJ whole genome shotgun (WGS) entry which is preliminary data.</text>
</comment>
<dbReference type="Proteomes" id="UP001165080">
    <property type="component" value="Unassembled WGS sequence"/>
</dbReference>
<reference evidence="5 6" key="1">
    <citation type="journal article" date="2023" name="Commun. Biol.">
        <title>Reorganization of the ancestral sex-determining regions during the evolution of trioecy in Pleodorina starrii.</title>
        <authorList>
            <person name="Takahashi K."/>
            <person name="Suzuki S."/>
            <person name="Kawai-Toyooka H."/>
            <person name="Yamamoto K."/>
            <person name="Hamaji T."/>
            <person name="Ootsuki R."/>
            <person name="Yamaguchi H."/>
            <person name="Kawachi M."/>
            <person name="Higashiyama T."/>
            <person name="Nozaki H."/>
        </authorList>
    </citation>
    <scope>NUCLEOTIDE SEQUENCE [LARGE SCALE GENOMIC DNA]</scope>
    <source>
        <strain evidence="5 6">NIES-4479</strain>
    </source>
</reference>
<dbReference type="Pfam" id="PF07855">
    <property type="entry name" value="ATG101"/>
    <property type="match status" value="1"/>
</dbReference>
<dbReference type="PANTHER" id="PTHR13292:SF0">
    <property type="entry name" value="AUTOPHAGY-RELATED PROTEIN 101"/>
    <property type="match status" value="1"/>
</dbReference>
<evidence type="ECO:0000256" key="4">
    <source>
        <dbReference type="SAM" id="MobiDB-lite"/>
    </source>
</evidence>
<dbReference type="OrthoDB" id="10259639at2759"/>
<dbReference type="GO" id="GO:1990316">
    <property type="term" value="C:Atg1/ULK1 kinase complex"/>
    <property type="evidence" value="ECO:0007669"/>
    <property type="project" value="TreeGrafter"/>
</dbReference>
<proteinExistence type="inferred from homology"/>